<evidence type="ECO:0008006" key="4">
    <source>
        <dbReference type="Google" id="ProtNLM"/>
    </source>
</evidence>
<dbReference type="InterPro" id="IPR044855">
    <property type="entry name" value="CoA-Trfase_III_dom3_sf"/>
</dbReference>
<dbReference type="Gene3D" id="3.40.50.10540">
    <property type="entry name" value="Crotonobetainyl-coa:carnitine coa-transferase, domain 1"/>
    <property type="match status" value="1"/>
</dbReference>
<dbReference type="EMBL" id="LWDL01000012">
    <property type="protein sequence ID" value="OQW52584.1"/>
    <property type="molecule type" value="Genomic_DNA"/>
</dbReference>
<dbReference type="PANTHER" id="PTHR48207">
    <property type="entry name" value="SUCCINATE--HYDROXYMETHYLGLUTARATE COA-TRANSFERASE"/>
    <property type="match status" value="1"/>
</dbReference>
<dbReference type="PANTHER" id="PTHR48207:SF4">
    <property type="entry name" value="BLL6097 PROTEIN"/>
    <property type="match status" value="1"/>
</dbReference>
<organism evidence="2 3">
    <name type="scientific">Candidatus Raskinella chloraquaticus</name>
    <dbReference type="NCBI Taxonomy" id="1951219"/>
    <lineage>
        <taxon>Bacteria</taxon>
        <taxon>Pseudomonadati</taxon>
        <taxon>Pseudomonadota</taxon>
        <taxon>Alphaproteobacteria</taxon>
        <taxon>Hyphomicrobiales</taxon>
        <taxon>Phreatobacteraceae</taxon>
        <taxon>Candidatus Raskinella</taxon>
    </lineage>
</organism>
<dbReference type="InterPro" id="IPR003673">
    <property type="entry name" value="CoA-Trfase_fam_III"/>
</dbReference>
<dbReference type="InterPro" id="IPR050483">
    <property type="entry name" value="CoA-transferase_III_domain"/>
</dbReference>
<evidence type="ECO:0000313" key="2">
    <source>
        <dbReference type="EMBL" id="OQW52584.1"/>
    </source>
</evidence>
<protein>
    <recommendedName>
        <fullName evidence="4">Acetyl-CoA acetyltransferase</fullName>
    </recommendedName>
</protein>
<dbReference type="Proteomes" id="UP000192872">
    <property type="component" value="Unassembled WGS sequence"/>
</dbReference>
<dbReference type="Pfam" id="PF02515">
    <property type="entry name" value="CoA_transf_3"/>
    <property type="match status" value="1"/>
</dbReference>
<dbReference type="InterPro" id="IPR023606">
    <property type="entry name" value="CoA-Trfase_III_dom_1_sf"/>
</dbReference>
<dbReference type="SUPFAM" id="SSF89796">
    <property type="entry name" value="CoA-transferase family III (CaiB/BaiF)"/>
    <property type="match status" value="1"/>
</dbReference>
<accession>A0A1W9HZH9</accession>
<gene>
    <name evidence="2" type="ORF">A4S15_07040</name>
</gene>
<dbReference type="Gene3D" id="3.30.1540.10">
    <property type="entry name" value="formyl-coa transferase, domain 3"/>
    <property type="match status" value="1"/>
</dbReference>
<evidence type="ECO:0000256" key="1">
    <source>
        <dbReference type="ARBA" id="ARBA00022679"/>
    </source>
</evidence>
<dbReference type="AlphaFoldDB" id="A0A1W9HZH9"/>
<keyword evidence="1" id="KW-0808">Transferase</keyword>
<dbReference type="STRING" id="1827387.A4S15_07040"/>
<sequence>MTPPPTGPLKGIRIVDLTAVVLGAFAAQTLGELGADIVKVEAPGGPAVGGDIMRWAGDTPAGPASGLAPMFMMLNRNKRSVALDLKSSAGHVALAALLKTADVFLANRPASALARLNLSYEQVKAIKPDIVYVNAPGYGSAGPYGDFPAYDELIQAGSGGADMMPRTYEGTPPRYLPTLIADKTVGMYLAQAALAGVIHKLRTGEGQSIEVPMLECMTYFNLSENLYGHSFDPPLGKYGYVRIHTPHRRPYRTSDGWIAISPYSDRNWRDFFALVGREGEFLADERFATYQKRIKNIDVLYAMMEEMTLQKTSQEWFEACAAKNIPCMHVRRFEELTDDPHLKTVGLFEKRRHSVAGGIQDVRHPVTYSRTPAAWHREQPVLGAHTREVLSEAGLTADDIDRLAADGAFG</sequence>
<reference evidence="2 3" key="1">
    <citation type="journal article" date="2017" name="Water Res.">
        <title>Comammox in drinking water systems.</title>
        <authorList>
            <person name="Wang Y."/>
            <person name="Ma L."/>
            <person name="Mao Y."/>
            <person name="Jiang X."/>
            <person name="Xia Y."/>
            <person name="Yu K."/>
            <person name="Li B."/>
            <person name="Zhang T."/>
        </authorList>
    </citation>
    <scope>NUCLEOTIDE SEQUENCE [LARGE SCALE GENOMIC DNA]</scope>
    <source>
        <strain evidence="2">SG_bin8</strain>
    </source>
</reference>
<proteinExistence type="predicted"/>
<name>A0A1W9HZH9_9HYPH</name>
<dbReference type="GO" id="GO:0008410">
    <property type="term" value="F:CoA-transferase activity"/>
    <property type="evidence" value="ECO:0007669"/>
    <property type="project" value="TreeGrafter"/>
</dbReference>
<evidence type="ECO:0000313" key="3">
    <source>
        <dbReference type="Proteomes" id="UP000192872"/>
    </source>
</evidence>
<comment type="caution">
    <text evidence="2">The sequence shown here is derived from an EMBL/GenBank/DDBJ whole genome shotgun (WGS) entry which is preliminary data.</text>
</comment>
<dbReference type="RefSeq" id="WP_376801752.1">
    <property type="nucleotide sequence ID" value="NZ_DBNB01000020.1"/>
</dbReference>